<organism evidence="2 3">
    <name type="scientific">Tetrabaena socialis</name>
    <dbReference type="NCBI Taxonomy" id="47790"/>
    <lineage>
        <taxon>Eukaryota</taxon>
        <taxon>Viridiplantae</taxon>
        <taxon>Chlorophyta</taxon>
        <taxon>core chlorophytes</taxon>
        <taxon>Chlorophyceae</taxon>
        <taxon>CS clade</taxon>
        <taxon>Chlamydomonadales</taxon>
        <taxon>Tetrabaenaceae</taxon>
        <taxon>Tetrabaena</taxon>
    </lineage>
</organism>
<keyword evidence="1" id="KW-0472">Membrane</keyword>
<protein>
    <submittedName>
        <fullName evidence="2">Uncharacterized protein</fullName>
    </submittedName>
</protein>
<keyword evidence="3" id="KW-1185">Reference proteome</keyword>
<comment type="caution">
    <text evidence="2">The sequence shown here is derived from an EMBL/GenBank/DDBJ whole genome shotgun (WGS) entry which is preliminary data.</text>
</comment>
<sequence length="80" mass="8864">MLRIATGVGGLSVHWTATAAIVAVAAAYFAYRGRDHFKPPVLLPLKAPKLTELPEFDASYKDSMLWGSYRSGLYFGMRTR</sequence>
<keyword evidence="1" id="KW-0812">Transmembrane</keyword>
<dbReference type="OrthoDB" id="410058at2759"/>
<evidence type="ECO:0000313" key="3">
    <source>
        <dbReference type="Proteomes" id="UP000236333"/>
    </source>
</evidence>
<accession>A0A2J7ZM69</accession>
<evidence type="ECO:0000256" key="1">
    <source>
        <dbReference type="SAM" id="Phobius"/>
    </source>
</evidence>
<feature type="transmembrane region" description="Helical" evidence="1">
    <location>
        <begin position="12"/>
        <end position="31"/>
    </location>
</feature>
<dbReference type="Proteomes" id="UP000236333">
    <property type="component" value="Unassembled WGS sequence"/>
</dbReference>
<gene>
    <name evidence="2" type="ORF">TSOC_012760</name>
</gene>
<dbReference type="AlphaFoldDB" id="A0A2J7ZM69"/>
<keyword evidence="1" id="KW-1133">Transmembrane helix</keyword>
<dbReference type="Gene3D" id="2.70.98.110">
    <property type="entry name" value="Glycosyl hydrolase family 63, N-terminal domain"/>
    <property type="match status" value="1"/>
</dbReference>
<reference evidence="2 3" key="1">
    <citation type="journal article" date="2017" name="Mol. Biol. Evol.">
        <title>The 4-celled Tetrabaena socialis nuclear genome reveals the essential components for genetic control of cell number at the origin of multicellularity in the volvocine lineage.</title>
        <authorList>
            <person name="Featherston J."/>
            <person name="Arakaki Y."/>
            <person name="Hanschen E.R."/>
            <person name="Ferris P.J."/>
            <person name="Michod R.E."/>
            <person name="Olson B.J.S.C."/>
            <person name="Nozaki H."/>
            <person name="Durand P.M."/>
        </authorList>
    </citation>
    <scope>NUCLEOTIDE SEQUENCE [LARGE SCALE GENOMIC DNA]</scope>
    <source>
        <strain evidence="2 3">NIES-571</strain>
    </source>
</reference>
<name>A0A2J7ZM69_9CHLO</name>
<proteinExistence type="predicted"/>
<dbReference type="EMBL" id="PGGS01000922">
    <property type="protein sequence ID" value="PNH01369.1"/>
    <property type="molecule type" value="Genomic_DNA"/>
</dbReference>
<evidence type="ECO:0000313" key="2">
    <source>
        <dbReference type="EMBL" id="PNH01369.1"/>
    </source>
</evidence>
<dbReference type="InterPro" id="IPR038518">
    <property type="entry name" value="Glyco_hydro_63N_sf"/>
</dbReference>